<dbReference type="EMBL" id="JABCRI010000011">
    <property type="protein sequence ID" value="KAF8397432.1"/>
    <property type="molecule type" value="Genomic_DNA"/>
</dbReference>
<dbReference type="Gene3D" id="1.10.510.10">
    <property type="entry name" value="Transferase(Phosphotransferase) domain 1"/>
    <property type="match status" value="1"/>
</dbReference>
<dbReference type="EC" id="2.7.11.1" evidence="5"/>
<evidence type="ECO:0000256" key="11">
    <source>
        <dbReference type="ARBA" id="ARBA00022734"/>
    </source>
</evidence>
<feature type="binding site" evidence="21">
    <location>
        <position position="370"/>
    </location>
    <ligand>
        <name>ATP</name>
        <dbReference type="ChEBI" id="CHEBI:30616"/>
    </ligand>
</feature>
<comment type="similarity">
    <text evidence="3">In the N-terminal section; belongs to the leguminous lectin family.</text>
</comment>
<evidence type="ECO:0000256" key="12">
    <source>
        <dbReference type="ARBA" id="ARBA00022741"/>
    </source>
</evidence>
<protein>
    <recommendedName>
        <fullName evidence="5">non-specific serine/threonine protein kinase</fullName>
        <ecNumber evidence="5">2.7.11.1</ecNumber>
    </recommendedName>
</protein>
<dbReference type="CDD" id="cd06899">
    <property type="entry name" value="lectin_legume_LecRK_Arcelin_ConA"/>
    <property type="match status" value="1"/>
</dbReference>
<dbReference type="FunFam" id="1.10.510.10:FF:000108">
    <property type="entry name" value="L-type lectin-domain containing receptor kinase S.4"/>
    <property type="match status" value="1"/>
</dbReference>
<dbReference type="Pfam" id="PF00069">
    <property type="entry name" value="Pkinase"/>
    <property type="match status" value="1"/>
</dbReference>
<evidence type="ECO:0000256" key="16">
    <source>
        <dbReference type="ARBA" id="ARBA00023136"/>
    </source>
</evidence>
<keyword evidence="7" id="KW-0723">Serine/threonine-protein kinase</keyword>
<evidence type="ECO:0000256" key="5">
    <source>
        <dbReference type="ARBA" id="ARBA00012513"/>
    </source>
</evidence>
<dbReference type="Proteomes" id="UP000655225">
    <property type="component" value="Unassembled WGS sequence"/>
</dbReference>
<evidence type="ECO:0000256" key="20">
    <source>
        <dbReference type="ARBA" id="ARBA00048679"/>
    </source>
</evidence>
<keyword evidence="16 22" id="KW-0472">Membrane</keyword>
<dbReference type="InterPro" id="IPR000719">
    <property type="entry name" value="Prot_kinase_dom"/>
</dbReference>
<evidence type="ECO:0000256" key="19">
    <source>
        <dbReference type="ARBA" id="ARBA00047899"/>
    </source>
</evidence>
<dbReference type="SMART" id="SM00220">
    <property type="entry name" value="S_TKc"/>
    <property type="match status" value="1"/>
</dbReference>
<evidence type="ECO:0000256" key="21">
    <source>
        <dbReference type="PROSITE-ProRule" id="PRU10141"/>
    </source>
</evidence>
<keyword evidence="17" id="KW-0675">Receptor</keyword>
<dbReference type="OMA" id="ELIMVDW"/>
<dbReference type="PROSITE" id="PS50011">
    <property type="entry name" value="PROTEIN_KINASE_DOM"/>
    <property type="match status" value="1"/>
</dbReference>
<keyword evidence="12 21" id="KW-0547">Nucleotide-binding</keyword>
<reference evidence="25 26" key="1">
    <citation type="submission" date="2020-04" db="EMBL/GenBank/DDBJ databases">
        <title>Plant Genome Project.</title>
        <authorList>
            <person name="Zhang R.-G."/>
        </authorList>
    </citation>
    <scope>NUCLEOTIDE SEQUENCE [LARGE SCALE GENOMIC DNA]</scope>
    <source>
        <strain evidence="25">YNK0</strain>
        <tissue evidence="25">Leaf</tissue>
    </source>
</reference>
<evidence type="ECO:0000256" key="10">
    <source>
        <dbReference type="ARBA" id="ARBA00022729"/>
    </source>
</evidence>
<dbReference type="FunFam" id="2.60.120.200:FF:000086">
    <property type="entry name" value="L-type lectin-domain containing receptor kinase S.4"/>
    <property type="match status" value="1"/>
</dbReference>
<comment type="catalytic activity">
    <reaction evidence="20">
        <text>L-seryl-[protein] + ATP = O-phospho-L-seryl-[protein] + ADP + H(+)</text>
        <dbReference type="Rhea" id="RHEA:17989"/>
        <dbReference type="Rhea" id="RHEA-COMP:9863"/>
        <dbReference type="Rhea" id="RHEA-COMP:11604"/>
        <dbReference type="ChEBI" id="CHEBI:15378"/>
        <dbReference type="ChEBI" id="CHEBI:29999"/>
        <dbReference type="ChEBI" id="CHEBI:30616"/>
        <dbReference type="ChEBI" id="CHEBI:83421"/>
        <dbReference type="ChEBI" id="CHEBI:456216"/>
        <dbReference type="EC" id="2.7.11.1"/>
    </reaction>
</comment>
<dbReference type="FunFam" id="3.30.200.20:FF:000423">
    <property type="entry name" value="L-type lectin-domain containing receptor kinase S.1"/>
    <property type="match status" value="1"/>
</dbReference>
<feature type="domain" description="Protein kinase" evidence="24">
    <location>
        <begin position="341"/>
        <end position="617"/>
    </location>
</feature>
<comment type="similarity">
    <text evidence="4">In the C-terminal section; belongs to the protein kinase superfamily. Ser/Thr protein kinase family.</text>
</comment>
<comment type="catalytic activity">
    <reaction evidence="19">
        <text>L-threonyl-[protein] + ATP = O-phospho-L-threonyl-[protein] + ADP + H(+)</text>
        <dbReference type="Rhea" id="RHEA:46608"/>
        <dbReference type="Rhea" id="RHEA-COMP:11060"/>
        <dbReference type="Rhea" id="RHEA-COMP:11605"/>
        <dbReference type="ChEBI" id="CHEBI:15378"/>
        <dbReference type="ChEBI" id="CHEBI:30013"/>
        <dbReference type="ChEBI" id="CHEBI:30616"/>
        <dbReference type="ChEBI" id="CHEBI:61977"/>
        <dbReference type="ChEBI" id="CHEBI:456216"/>
        <dbReference type="EC" id="2.7.11.1"/>
    </reaction>
</comment>
<comment type="subcellular location">
    <subcellularLocation>
        <location evidence="1">Cell membrane</location>
    </subcellularLocation>
    <subcellularLocation>
        <location evidence="2">Membrane</location>
        <topology evidence="2">Single-pass type I membrane protein</topology>
    </subcellularLocation>
</comment>
<dbReference type="InterPro" id="IPR013320">
    <property type="entry name" value="ConA-like_dom_sf"/>
</dbReference>
<organism evidence="25 26">
    <name type="scientific">Tetracentron sinense</name>
    <name type="common">Spur-leaf</name>
    <dbReference type="NCBI Taxonomy" id="13715"/>
    <lineage>
        <taxon>Eukaryota</taxon>
        <taxon>Viridiplantae</taxon>
        <taxon>Streptophyta</taxon>
        <taxon>Embryophyta</taxon>
        <taxon>Tracheophyta</taxon>
        <taxon>Spermatophyta</taxon>
        <taxon>Magnoliopsida</taxon>
        <taxon>Trochodendrales</taxon>
        <taxon>Trochodendraceae</taxon>
        <taxon>Tetracentron</taxon>
    </lineage>
</organism>
<dbReference type="SUPFAM" id="SSF56112">
    <property type="entry name" value="Protein kinase-like (PK-like)"/>
    <property type="match status" value="1"/>
</dbReference>
<evidence type="ECO:0000256" key="3">
    <source>
        <dbReference type="ARBA" id="ARBA00008536"/>
    </source>
</evidence>
<dbReference type="GO" id="GO:0042742">
    <property type="term" value="P:defense response to bacterium"/>
    <property type="evidence" value="ECO:0007669"/>
    <property type="project" value="UniProtKB-ARBA"/>
</dbReference>
<accession>A0A834Z5M6</accession>
<dbReference type="GO" id="GO:0005524">
    <property type="term" value="F:ATP binding"/>
    <property type="evidence" value="ECO:0007669"/>
    <property type="project" value="UniProtKB-UniRule"/>
</dbReference>
<evidence type="ECO:0000259" key="24">
    <source>
        <dbReference type="PROSITE" id="PS50011"/>
    </source>
</evidence>
<keyword evidence="9 22" id="KW-0812">Transmembrane</keyword>
<dbReference type="Pfam" id="PF00139">
    <property type="entry name" value="Lectin_legB"/>
    <property type="match status" value="1"/>
</dbReference>
<evidence type="ECO:0000256" key="9">
    <source>
        <dbReference type="ARBA" id="ARBA00022692"/>
    </source>
</evidence>
<dbReference type="InterPro" id="IPR008271">
    <property type="entry name" value="Ser/Thr_kinase_AS"/>
</dbReference>
<comment type="caution">
    <text evidence="25">The sequence shown here is derived from an EMBL/GenBank/DDBJ whole genome shotgun (WGS) entry which is preliminary data.</text>
</comment>
<dbReference type="PROSITE" id="PS00107">
    <property type="entry name" value="PROTEIN_KINASE_ATP"/>
    <property type="match status" value="1"/>
</dbReference>
<feature type="transmembrane region" description="Helical" evidence="22">
    <location>
        <begin position="284"/>
        <end position="307"/>
    </location>
</feature>
<dbReference type="OrthoDB" id="543442at2759"/>
<evidence type="ECO:0000256" key="18">
    <source>
        <dbReference type="ARBA" id="ARBA00023180"/>
    </source>
</evidence>
<keyword evidence="15 22" id="KW-1133">Transmembrane helix</keyword>
<evidence type="ECO:0000256" key="6">
    <source>
        <dbReference type="ARBA" id="ARBA00022475"/>
    </source>
</evidence>
<evidence type="ECO:0000256" key="7">
    <source>
        <dbReference type="ARBA" id="ARBA00022527"/>
    </source>
</evidence>
<proteinExistence type="inferred from homology"/>
<dbReference type="PROSITE" id="PS00108">
    <property type="entry name" value="PROTEIN_KINASE_ST"/>
    <property type="match status" value="1"/>
</dbReference>
<evidence type="ECO:0000256" key="13">
    <source>
        <dbReference type="ARBA" id="ARBA00022777"/>
    </source>
</evidence>
<sequence length="661" mass="72792">MEKCLKIFWVLVLLSNPVLSQLDEFFYGGFNGVGNNISLNGVAEIEKNGILRLTNETSHLIGHAFYPSPLQFKNSSDGTAFSFSTSFAFALVSKIPKYGGHGLAFTISPTKELRGAFPIQYMGLFNESNNGNSSNHVFAVEFDTVQNLGLGDMDDNHVGIDINSLKSNASVTAAYFSDDSTKQYLNLKSGKTIQAWIDYDSARNLLDVRLSLSSSKPSSSILSCALDLSPILEDSMYVGFSASTGQLASSHFVFGWSFKMNGKARTLELSSLPSLPGLKRKHTALTIGVSVSVALLMISAISVLIYIMKKNKNADEIEGWELDIVPHRFSYQELKQATNGFREKELVGIGGFGRVYRGTLPNSDIQIAVKRISNESKQGLREFVSEIASIGRLRHRNLVQLQGWCQSQDDLLIVYDYMPNGSLDKFLFDEPKSILTWEQRFNIIKGVASGLLYLHEEWEQIVIHRDIKASNVLLDSELNGRLGDFGLARLYEHGSNSSTTRVAGTLGYIAPELTRTGKATTSSDVFAFGAVLLEVTCGRKPVEAKALPEEMILVDWVWEKWREGRMVDVVDPRLGGEYDEREVVMVLKLGVMCSNGAPGARPSMRQVVRYLEGEVVVPEALNAPGGYDGGKDGFDFDDFVHSYPSSSAEKATFEGVEDGDA</sequence>
<evidence type="ECO:0000313" key="25">
    <source>
        <dbReference type="EMBL" id="KAF8397432.1"/>
    </source>
</evidence>
<dbReference type="GO" id="GO:0004674">
    <property type="term" value="F:protein serine/threonine kinase activity"/>
    <property type="evidence" value="ECO:0007669"/>
    <property type="project" value="UniProtKB-KW"/>
</dbReference>
<keyword evidence="6" id="KW-1003">Cell membrane</keyword>
<dbReference type="GO" id="GO:0005886">
    <property type="term" value="C:plasma membrane"/>
    <property type="evidence" value="ECO:0007669"/>
    <property type="project" value="UniProtKB-SubCell"/>
</dbReference>
<feature type="signal peptide" evidence="23">
    <location>
        <begin position="1"/>
        <end position="20"/>
    </location>
</feature>
<keyword evidence="10 23" id="KW-0732">Signal</keyword>
<keyword evidence="14 21" id="KW-0067">ATP-binding</keyword>
<dbReference type="SUPFAM" id="SSF49899">
    <property type="entry name" value="Concanavalin A-like lectins/glucanases"/>
    <property type="match status" value="1"/>
</dbReference>
<evidence type="ECO:0000256" key="15">
    <source>
        <dbReference type="ARBA" id="ARBA00022989"/>
    </source>
</evidence>
<evidence type="ECO:0000256" key="4">
    <source>
        <dbReference type="ARBA" id="ARBA00010217"/>
    </source>
</evidence>
<dbReference type="InterPro" id="IPR050528">
    <property type="entry name" value="L-type_Lectin-RKs"/>
</dbReference>
<feature type="chain" id="PRO_5032269077" description="non-specific serine/threonine protein kinase" evidence="23">
    <location>
        <begin position="21"/>
        <end position="661"/>
    </location>
</feature>
<dbReference type="PANTHER" id="PTHR27007">
    <property type="match status" value="1"/>
</dbReference>
<keyword evidence="8" id="KW-0808">Transferase</keyword>
<evidence type="ECO:0000256" key="1">
    <source>
        <dbReference type="ARBA" id="ARBA00004236"/>
    </source>
</evidence>
<dbReference type="GO" id="GO:0030246">
    <property type="term" value="F:carbohydrate binding"/>
    <property type="evidence" value="ECO:0007669"/>
    <property type="project" value="UniProtKB-KW"/>
</dbReference>
<evidence type="ECO:0000256" key="8">
    <source>
        <dbReference type="ARBA" id="ARBA00022679"/>
    </source>
</evidence>
<dbReference type="InterPro" id="IPR017441">
    <property type="entry name" value="Protein_kinase_ATP_BS"/>
</dbReference>
<evidence type="ECO:0000256" key="17">
    <source>
        <dbReference type="ARBA" id="ARBA00023170"/>
    </source>
</evidence>
<evidence type="ECO:0000256" key="2">
    <source>
        <dbReference type="ARBA" id="ARBA00004479"/>
    </source>
</evidence>
<evidence type="ECO:0000256" key="23">
    <source>
        <dbReference type="SAM" id="SignalP"/>
    </source>
</evidence>
<keyword evidence="18" id="KW-0325">Glycoprotein</keyword>
<keyword evidence="11" id="KW-0430">Lectin</keyword>
<dbReference type="CDD" id="cd14066">
    <property type="entry name" value="STKc_IRAK"/>
    <property type="match status" value="1"/>
</dbReference>
<name>A0A834Z5M6_TETSI</name>
<dbReference type="InterPro" id="IPR001220">
    <property type="entry name" value="Legume_lectin_dom"/>
</dbReference>
<dbReference type="GO" id="GO:0002229">
    <property type="term" value="P:defense response to oomycetes"/>
    <property type="evidence" value="ECO:0007669"/>
    <property type="project" value="UniProtKB-ARBA"/>
</dbReference>
<keyword evidence="13" id="KW-0418">Kinase</keyword>
<gene>
    <name evidence="25" type="ORF">HHK36_016348</name>
</gene>
<evidence type="ECO:0000256" key="14">
    <source>
        <dbReference type="ARBA" id="ARBA00022840"/>
    </source>
</evidence>
<dbReference type="Gene3D" id="3.30.200.20">
    <property type="entry name" value="Phosphorylase Kinase, domain 1"/>
    <property type="match status" value="1"/>
</dbReference>
<keyword evidence="26" id="KW-1185">Reference proteome</keyword>
<dbReference type="Gene3D" id="2.60.120.200">
    <property type="match status" value="1"/>
</dbReference>
<evidence type="ECO:0000256" key="22">
    <source>
        <dbReference type="SAM" id="Phobius"/>
    </source>
</evidence>
<dbReference type="InterPro" id="IPR011009">
    <property type="entry name" value="Kinase-like_dom_sf"/>
</dbReference>
<evidence type="ECO:0000313" key="26">
    <source>
        <dbReference type="Proteomes" id="UP000655225"/>
    </source>
</evidence>
<dbReference type="AlphaFoldDB" id="A0A834Z5M6"/>